<dbReference type="Pfam" id="PF00294">
    <property type="entry name" value="PfkB"/>
    <property type="match status" value="1"/>
</dbReference>
<evidence type="ECO:0000256" key="12">
    <source>
        <dbReference type="ARBA" id="ARBA00047428"/>
    </source>
</evidence>
<dbReference type="GO" id="GO:0005829">
    <property type="term" value="C:cytosol"/>
    <property type="evidence" value="ECO:0007669"/>
    <property type="project" value="TreeGrafter"/>
</dbReference>
<comment type="function">
    <text evidence="1 16">Catalyzes the phosphorylation of D-glycero-D-manno-heptose 7-phosphate at the C-1 position to selectively form D-glycero-beta-D-manno-heptose-1,7-bisphosphate.</text>
</comment>
<dbReference type="SUPFAM" id="SSF52374">
    <property type="entry name" value="Nucleotidylyl transferase"/>
    <property type="match status" value="1"/>
</dbReference>
<dbReference type="CDD" id="cd01172">
    <property type="entry name" value="RfaE_like"/>
    <property type="match status" value="1"/>
</dbReference>
<keyword evidence="10 16" id="KW-0511">Multifunctional enzyme</keyword>
<dbReference type="GO" id="GO:0097171">
    <property type="term" value="P:ADP-L-glycero-beta-D-manno-heptose biosynthetic process"/>
    <property type="evidence" value="ECO:0007669"/>
    <property type="project" value="UniProtKB-UniPathway"/>
</dbReference>
<evidence type="ECO:0000313" key="19">
    <source>
        <dbReference type="EMBL" id="CBA75151.1"/>
    </source>
</evidence>
<reference evidence="19" key="1">
    <citation type="journal article" date="2010" name="Insect Mol. Biol.">
        <title>The draft genome sequence of Arsenophonus nasoniae, son-killer bacterium of Nasonia vitripennis, reveals genes associated with virulence and symbiosis.</title>
        <authorList>
            <person name="Wilkes T."/>
            <person name="Darby A.C."/>
            <person name="Choi J."/>
            <person name="Colborne J.K."/>
            <person name="Werren J.H."/>
            <person name="Hurst G.D.D."/>
        </authorList>
    </citation>
    <scope>NUCLEOTIDE SEQUENCE</scope>
</reference>
<evidence type="ECO:0000256" key="5">
    <source>
        <dbReference type="ARBA" id="ARBA00022679"/>
    </source>
</evidence>
<dbReference type="InterPro" id="IPR011913">
    <property type="entry name" value="RfaE_dom_I"/>
</dbReference>
<dbReference type="UniPathway" id="UPA00356">
    <property type="reaction ID" value="UER00437"/>
</dbReference>
<gene>
    <name evidence="16" type="primary">hldE</name>
    <name evidence="19" type="ORF">ARN_27420</name>
</gene>
<dbReference type="FunFam" id="3.40.50.620:FF:000028">
    <property type="entry name" value="Bifunctional protein HldE"/>
    <property type="match status" value="1"/>
</dbReference>
<evidence type="ECO:0000256" key="8">
    <source>
        <dbReference type="ARBA" id="ARBA00022777"/>
    </source>
</evidence>
<keyword evidence="11 16" id="KW-0119">Carbohydrate metabolism</keyword>
<evidence type="ECO:0000256" key="16">
    <source>
        <dbReference type="HAMAP-Rule" id="MF_01603"/>
    </source>
</evidence>
<feature type="binding site" evidence="16">
    <location>
        <begin position="219"/>
        <end position="222"/>
    </location>
    <ligand>
        <name>ATP</name>
        <dbReference type="ChEBI" id="CHEBI:30616"/>
    </ligand>
</feature>
<dbReference type="GO" id="GO:0016773">
    <property type="term" value="F:phosphotransferase activity, alcohol group as acceptor"/>
    <property type="evidence" value="ECO:0007669"/>
    <property type="project" value="InterPro"/>
</dbReference>
<evidence type="ECO:0000256" key="4">
    <source>
        <dbReference type="ARBA" id="ARBA00011738"/>
    </source>
</evidence>
<evidence type="ECO:0000256" key="15">
    <source>
        <dbReference type="ARBA" id="ARBA00061122"/>
    </source>
</evidence>
<dbReference type="HAMAP" id="MF_01603">
    <property type="entry name" value="HldE"/>
    <property type="match status" value="1"/>
</dbReference>
<comment type="function">
    <text evidence="2 16">Catalyzes the ADP transfer from ATP to D-glycero-beta-D-manno-heptose 1-phosphate, yielding ADP-D-glycero-beta-D-manno-heptose.</text>
</comment>
<dbReference type="PANTHER" id="PTHR46969">
    <property type="entry name" value="BIFUNCTIONAL PROTEIN HLDE"/>
    <property type="match status" value="1"/>
</dbReference>
<dbReference type="InterPro" id="IPR011914">
    <property type="entry name" value="RfaE_dom_II"/>
</dbReference>
<evidence type="ECO:0000256" key="9">
    <source>
        <dbReference type="ARBA" id="ARBA00022840"/>
    </source>
</evidence>
<comment type="catalytic activity">
    <reaction evidence="12 16">
        <text>D-glycero-beta-D-manno-heptose 1-phosphate + ATP + H(+) = ADP-D-glycero-beta-D-manno-heptose + diphosphate</text>
        <dbReference type="Rhea" id="RHEA:27465"/>
        <dbReference type="ChEBI" id="CHEBI:15378"/>
        <dbReference type="ChEBI" id="CHEBI:30616"/>
        <dbReference type="ChEBI" id="CHEBI:33019"/>
        <dbReference type="ChEBI" id="CHEBI:59967"/>
        <dbReference type="ChEBI" id="CHEBI:61593"/>
        <dbReference type="EC" id="2.7.7.70"/>
    </reaction>
</comment>
<feature type="region of interest" description="Ribokinase" evidence="16">
    <location>
        <begin position="1"/>
        <end position="344"/>
    </location>
</feature>
<evidence type="ECO:0000259" key="18">
    <source>
        <dbReference type="Pfam" id="PF01467"/>
    </source>
</evidence>
<feature type="domain" description="Carbohydrate kinase PfkB" evidence="17">
    <location>
        <begin position="35"/>
        <end position="329"/>
    </location>
</feature>
<evidence type="ECO:0000256" key="6">
    <source>
        <dbReference type="ARBA" id="ARBA00022695"/>
    </source>
</evidence>
<dbReference type="InterPro" id="IPR014729">
    <property type="entry name" value="Rossmann-like_a/b/a_fold"/>
</dbReference>
<comment type="subunit">
    <text evidence="4 16">Homodimer.</text>
</comment>
<evidence type="ECO:0000256" key="1">
    <source>
        <dbReference type="ARBA" id="ARBA00002319"/>
    </source>
</evidence>
<dbReference type="NCBIfam" id="TIGR00125">
    <property type="entry name" value="cyt_tran_rel"/>
    <property type="match status" value="1"/>
</dbReference>
<keyword evidence="9 16" id="KW-0067">ATP-binding</keyword>
<comment type="pathway">
    <text evidence="16">Nucleotide-sugar biosynthesis; ADP-L-glycero-beta-D-manno-heptose biosynthesis; ADP-L-glycero-beta-D-manno-heptose from D-glycero-beta-D-manno-heptose 7-phosphate: step 1/4.</text>
</comment>
<dbReference type="GO" id="GO:0033785">
    <property type="term" value="F:heptose 7-phosphate kinase activity"/>
    <property type="evidence" value="ECO:0007669"/>
    <property type="project" value="UniProtKB-UniRule"/>
</dbReference>
<evidence type="ECO:0000256" key="11">
    <source>
        <dbReference type="ARBA" id="ARBA00023277"/>
    </source>
</evidence>
<keyword evidence="5 16" id="KW-0808">Transferase</keyword>
<dbReference type="Gene3D" id="3.40.1190.20">
    <property type="match status" value="1"/>
</dbReference>
<keyword evidence="7 16" id="KW-0547">Nucleotide-binding</keyword>
<dbReference type="PANTHER" id="PTHR46969:SF1">
    <property type="entry name" value="BIFUNCTIONAL PROTEIN HLDE"/>
    <property type="match status" value="1"/>
</dbReference>
<keyword evidence="8 16" id="KW-0418">Kinase</keyword>
<dbReference type="InterPro" id="IPR029056">
    <property type="entry name" value="Ribokinase-like"/>
</dbReference>
<dbReference type="NCBIfam" id="TIGR02199">
    <property type="entry name" value="rfaE_dom_II"/>
    <property type="match status" value="1"/>
</dbReference>
<evidence type="ECO:0000256" key="3">
    <source>
        <dbReference type="ARBA" id="ARBA00004713"/>
    </source>
</evidence>
<evidence type="ECO:0000256" key="14">
    <source>
        <dbReference type="ARBA" id="ARBA00060955"/>
    </source>
</evidence>
<evidence type="ECO:0000259" key="17">
    <source>
        <dbReference type="Pfam" id="PF00294"/>
    </source>
</evidence>
<comment type="pathway">
    <text evidence="16">Nucleotide-sugar biosynthesis; ADP-L-glycero-beta-D-manno-heptose biosynthesis; ADP-L-glycero-beta-D-manno-heptose from D-glycero-beta-D-manno-heptose 7-phosphate: step 3/4.</text>
</comment>
<accession>D2U2C5</accession>
<protein>
    <recommendedName>
        <fullName evidence="16">Bifunctional protein HldE</fullName>
    </recommendedName>
    <domain>
        <recommendedName>
            <fullName evidence="16">D-beta-D-heptose 7-phosphate kinase</fullName>
            <ecNumber evidence="16">2.7.1.167</ecNumber>
        </recommendedName>
        <alternativeName>
            <fullName evidence="16">D-beta-D-heptose 7-phosphotransferase</fullName>
        </alternativeName>
        <alternativeName>
            <fullName evidence="16">D-glycero-beta-D-manno-heptose-7-phosphate kinase</fullName>
        </alternativeName>
    </domain>
    <domain>
        <recommendedName>
            <fullName evidence="16">D-beta-D-heptose 1-phosphate adenylyltransferase</fullName>
            <ecNumber evidence="16">2.7.7.70</ecNumber>
        </recommendedName>
        <alternativeName>
            <fullName evidence="16">D-glycero-beta-D-manno-heptose 1-phosphate adenylyltransferase</fullName>
        </alternativeName>
    </domain>
</protein>
<dbReference type="InterPro" id="IPR023030">
    <property type="entry name" value="Bifunc_HldE"/>
</dbReference>
<dbReference type="InterPro" id="IPR004821">
    <property type="entry name" value="Cyt_trans-like"/>
</dbReference>
<dbReference type="EC" id="2.7.7.70" evidence="16"/>
<dbReference type="PROSITE" id="PS00583">
    <property type="entry name" value="PFKB_KINASES_1"/>
    <property type="match status" value="1"/>
</dbReference>
<dbReference type="UniPathway" id="UPA00958"/>
<organism evidence="19">
    <name type="scientific">Arsenophonus nasoniae</name>
    <name type="common">son-killer infecting Nasonia vitripennis</name>
    <dbReference type="NCBI Taxonomy" id="638"/>
    <lineage>
        <taxon>Bacteria</taxon>
        <taxon>Pseudomonadati</taxon>
        <taxon>Pseudomonadota</taxon>
        <taxon>Gammaproteobacteria</taxon>
        <taxon>Enterobacterales</taxon>
        <taxon>Morganellaceae</taxon>
        <taxon>Arsenophonus</taxon>
    </lineage>
</organism>
<name>D2U2C5_9GAMM</name>
<dbReference type="NCBIfam" id="TIGR02198">
    <property type="entry name" value="rfaE_dom_I"/>
    <property type="match status" value="1"/>
</dbReference>
<dbReference type="InterPro" id="IPR011611">
    <property type="entry name" value="PfkB_dom"/>
</dbReference>
<comment type="similarity">
    <text evidence="14 16">In the N-terminal section; belongs to the carbohydrate kinase PfkB family.</text>
</comment>
<comment type="pathway">
    <text evidence="3">Bacterial outer membrane biogenesis; LPS core biosynthesis.</text>
</comment>
<sequence>MIELGYVTIGSNLDRGNLFVIGVWMKITLPDFKQASILVIGDVMLDRYWYGATNRISPEAPVPVVKVEMKEERPGGAANVAMNIAALGANVRLVGLTGVDDAAEVLTEKLNQANVCCDFVTLATHPTITKLRILSHNQQLIRLDFEEGFASVDINPLLERIRQALPHVGALVLSDYGKGALAQISQIIALANVAQVPVLIDPKGNDFERYRGATLLTPNMSEFEAIVGKCASNAEIEQKGMKLINSLDLKGLLITRSERGMTLLQREKPPLHLPTQAQEVYDVTGAGDTVIAVLATALAAQQDFHQACVLANAAAGVVVGKLGTSTVSPIELENAIHGRADDGFGVMNEQQLKHAVAAARSRGEKIVMTNGCFDILHAGHVIYLANARKLGDRLIVAVNSDASTKRLKGDERPINPLAQRMTVLGALGSVDWVVPFEEDTPQRLISEILPDVLVKGGDYKPEDIAGSQEVWAAGGEVKVLNFEQGLSTTNIINTIMKND</sequence>
<comment type="similarity">
    <text evidence="15 16">In the C-terminal section; belongs to the cytidylyltransferase family.</text>
</comment>
<feature type="active site" evidence="16">
    <location>
        <position position="288"/>
    </location>
</feature>
<feature type="domain" description="Cytidyltransferase-like" evidence="18">
    <location>
        <begin position="368"/>
        <end position="493"/>
    </location>
</feature>
<dbReference type="Pfam" id="PF01467">
    <property type="entry name" value="CTP_transf_like"/>
    <property type="match status" value="1"/>
</dbReference>
<dbReference type="SUPFAM" id="SSF53613">
    <property type="entry name" value="Ribokinase-like"/>
    <property type="match status" value="1"/>
</dbReference>
<feature type="region of interest" description="Cytidylyltransferase" evidence="16">
    <location>
        <begin position="368"/>
        <end position="499"/>
    </location>
</feature>
<dbReference type="AlphaFoldDB" id="D2U2C5"/>
<evidence type="ECO:0000256" key="10">
    <source>
        <dbReference type="ARBA" id="ARBA00023268"/>
    </source>
</evidence>
<dbReference type="GO" id="GO:0033786">
    <property type="term" value="F:heptose-1-phosphate adenylyltransferase activity"/>
    <property type="evidence" value="ECO:0007669"/>
    <property type="project" value="UniProtKB-UniRule"/>
</dbReference>
<dbReference type="FunFam" id="3.40.1190.20:FF:000002">
    <property type="entry name" value="Bifunctional protein HldE"/>
    <property type="match status" value="1"/>
</dbReference>
<dbReference type="InterPro" id="IPR002173">
    <property type="entry name" value="Carboh/pur_kinase_PfkB_CS"/>
</dbReference>
<evidence type="ECO:0000256" key="13">
    <source>
        <dbReference type="ARBA" id="ARBA00052873"/>
    </source>
</evidence>
<dbReference type="GO" id="GO:0005524">
    <property type="term" value="F:ATP binding"/>
    <property type="evidence" value="ECO:0007669"/>
    <property type="project" value="UniProtKB-UniRule"/>
</dbReference>
<proteinExistence type="inferred from homology"/>
<evidence type="ECO:0000256" key="2">
    <source>
        <dbReference type="ARBA" id="ARBA00003753"/>
    </source>
</evidence>
<dbReference type="Gene3D" id="3.40.50.620">
    <property type="entry name" value="HUPs"/>
    <property type="match status" value="1"/>
</dbReference>
<evidence type="ECO:0000256" key="7">
    <source>
        <dbReference type="ARBA" id="ARBA00022741"/>
    </source>
</evidence>
<comment type="catalytic activity">
    <reaction evidence="13 16">
        <text>D-glycero-beta-D-manno-heptose 7-phosphate + ATP = D-glycero-beta-D-manno-heptose 1,7-bisphosphate + ADP + H(+)</text>
        <dbReference type="Rhea" id="RHEA:27473"/>
        <dbReference type="ChEBI" id="CHEBI:15378"/>
        <dbReference type="ChEBI" id="CHEBI:30616"/>
        <dbReference type="ChEBI" id="CHEBI:60204"/>
        <dbReference type="ChEBI" id="CHEBI:60208"/>
        <dbReference type="ChEBI" id="CHEBI:456216"/>
        <dbReference type="EC" id="2.7.1.167"/>
    </reaction>
</comment>
<dbReference type="EMBL" id="FN545250">
    <property type="protein sequence ID" value="CBA75151.1"/>
    <property type="molecule type" value="Genomic_DNA"/>
</dbReference>
<dbReference type="GO" id="GO:0009244">
    <property type="term" value="P:lipopolysaccharide core region biosynthetic process"/>
    <property type="evidence" value="ECO:0007669"/>
    <property type="project" value="UniProtKB-UniPathway"/>
</dbReference>
<dbReference type="EC" id="2.7.1.167" evidence="16"/>
<dbReference type="NCBIfam" id="NF008454">
    <property type="entry name" value="PRK11316.1"/>
    <property type="match status" value="1"/>
</dbReference>
<keyword evidence="6 16" id="KW-0548">Nucleotidyltransferase</keyword>